<name>A0A3D6BUN2_9FLAO</name>
<keyword evidence="1" id="KW-1133">Transmembrane helix</keyword>
<evidence type="ECO:0000313" key="2">
    <source>
        <dbReference type="EMBL" id="HCY82976.1"/>
    </source>
</evidence>
<keyword evidence="1" id="KW-0472">Membrane</keyword>
<feature type="transmembrane region" description="Helical" evidence="1">
    <location>
        <begin position="12"/>
        <end position="30"/>
    </location>
</feature>
<dbReference type="EMBL" id="DPRK01000255">
    <property type="protein sequence ID" value="HCY82976.1"/>
    <property type="molecule type" value="Genomic_DNA"/>
</dbReference>
<reference evidence="2 3" key="1">
    <citation type="journal article" date="2018" name="Nat. Biotechnol.">
        <title>A standardized bacterial taxonomy based on genome phylogeny substantially revises the tree of life.</title>
        <authorList>
            <person name="Parks D.H."/>
            <person name="Chuvochina M."/>
            <person name="Waite D.W."/>
            <person name="Rinke C."/>
            <person name="Skarshewski A."/>
            <person name="Chaumeil P.A."/>
            <person name="Hugenholtz P."/>
        </authorList>
    </citation>
    <scope>NUCLEOTIDE SEQUENCE [LARGE SCALE GENOMIC DNA]</scope>
    <source>
        <strain evidence="2">UBA10227</strain>
    </source>
</reference>
<gene>
    <name evidence="2" type="ORF">DHV22_15960</name>
</gene>
<keyword evidence="1" id="KW-0812">Transmembrane</keyword>
<proteinExistence type="predicted"/>
<dbReference type="AlphaFoldDB" id="A0A3D6BUN2"/>
<comment type="caution">
    <text evidence="2">The sequence shown here is derived from an EMBL/GenBank/DDBJ whole genome shotgun (WGS) entry which is preliminary data.</text>
</comment>
<feature type="non-terminal residue" evidence="2">
    <location>
        <position position="109"/>
    </location>
</feature>
<organism evidence="2 3">
    <name type="scientific">Xanthomarina gelatinilytica</name>
    <dbReference type="NCBI Taxonomy" id="1137281"/>
    <lineage>
        <taxon>Bacteria</taxon>
        <taxon>Pseudomonadati</taxon>
        <taxon>Bacteroidota</taxon>
        <taxon>Flavobacteriia</taxon>
        <taxon>Flavobacteriales</taxon>
        <taxon>Flavobacteriaceae</taxon>
        <taxon>Xanthomarina</taxon>
    </lineage>
</organism>
<evidence type="ECO:0000313" key="3">
    <source>
        <dbReference type="Proteomes" id="UP000263268"/>
    </source>
</evidence>
<accession>A0A3D6BUN2</accession>
<evidence type="ECO:0000256" key="1">
    <source>
        <dbReference type="SAM" id="Phobius"/>
    </source>
</evidence>
<dbReference type="Proteomes" id="UP000263268">
    <property type="component" value="Unassembled WGS sequence"/>
</dbReference>
<sequence>MKQFLKNTIRFLVVLYGSILVLMVFSNYVINANADFKLQPNINKVVLGNSHPAGTFNDSLISNLKNLADPGDCYFYGYQKLKEIIKQNSQIDTVFIEFNPKTILSWEDT</sequence>
<protein>
    <submittedName>
        <fullName evidence="2">Uncharacterized protein</fullName>
    </submittedName>
</protein>